<feature type="non-terminal residue" evidence="1">
    <location>
        <position position="213"/>
    </location>
</feature>
<name>A0ABT6BH34_9GAMM</name>
<organism evidence="1 2">
    <name type="scientific">Luteibacter sahnii</name>
    <dbReference type="NCBI Taxonomy" id="3021977"/>
    <lineage>
        <taxon>Bacteria</taxon>
        <taxon>Pseudomonadati</taxon>
        <taxon>Pseudomonadota</taxon>
        <taxon>Gammaproteobacteria</taxon>
        <taxon>Lysobacterales</taxon>
        <taxon>Rhodanobacteraceae</taxon>
        <taxon>Luteibacter</taxon>
    </lineage>
</organism>
<dbReference type="Pfam" id="PF05593">
    <property type="entry name" value="RHS_repeat"/>
    <property type="match status" value="3"/>
</dbReference>
<evidence type="ECO:0000313" key="1">
    <source>
        <dbReference type="EMBL" id="MDF4026983.1"/>
    </source>
</evidence>
<reference evidence="1 2" key="1">
    <citation type="journal article" date="2024" name="Curr. Microbiol.">
        <title>Luteibacter sahnii sp. nov., A Novel Yellow-Colored Xanthomonadin Pigment Producing Probiotic Bacterium from Healthy Rice Seed Microbiome.</title>
        <authorList>
            <person name="Jaiswal G."/>
            <person name="Rana R."/>
            <person name="Nayak P.K."/>
            <person name="Chouhan R."/>
            <person name="Gandhi S.G."/>
            <person name="Patel H.K."/>
            <person name="Patil P.B."/>
        </authorList>
    </citation>
    <scope>NUCLEOTIDE SEQUENCE [LARGE SCALE GENOMIC DNA]</scope>
    <source>
        <strain evidence="1 2">PPL201</strain>
    </source>
</reference>
<comment type="caution">
    <text evidence="1">The sequence shown here is derived from an EMBL/GenBank/DDBJ whole genome shotgun (WGS) entry which is preliminary data.</text>
</comment>
<keyword evidence="2" id="KW-1185">Reference proteome</keyword>
<dbReference type="InterPro" id="IPR006530">
    <property type="entry name" value="YD"/>
</dbReference>
<dbReference type="Proteomes" id="UP001528850">
    <property type="component" value="Unassembled WGS sequence"/>
</dbReference>
<dbReference type="PANTHER" id="PTHR32305:SF15">
    <property type="entry name" value="PROTEIN RHSA-RELATED"/>
    <property type="match status" value="1"/>
</dbReference>
<feature type="non-terminal residue" evidence="1">
    <location>
        <position position="1"/>
    </location>
</feature>
<dbReference type="InterPro" id="IPR031325">
    <property type="entry name" value="RHS_repeat"/>
</dbReference>
<evidence type="ECO:0008006" key="3">
    <source>
        <dbReference type="Google" id="ProtNLM"/>
    </source>
</evidence>
<gene>
    <name evidence="1" type="ORF">P3W24_18600</name>
</gene>
<dbReference type="EMBL" id="JARJJS010000035">
    <property type="protein sequence ID" value="MDF4026983.1"/>
    <property type="molecule type" value="Genomic_DNA"/>
</dbReference>
<dbReference type="PANTHER" id="PTHR32305">
    <property type="match status" value="1"/>
</dbReference>
<sequence length="213" mass="22629">AGLIETVDGPRTDVADVTHYAYDSQGRLATVTNALGQVTTYANYDLYGHPGKVTDANGVVTVLTYTPEGWLATTTRDANGASAVTTLTYDAVGNVTQTKDADGVVLNYTFDDASRLTDITDGAGNRIHYTLDAAGNRTQEDTLDAAGTVRRTVSRSFNSLSQLLTVTDALHRTVLSFDTTDGYDAEGKPVHAQDAQGVQQKKGYDGLGRLVST</sequence>
<protein>
    <recommendedName>
        <fullName evidence="3">RHS repeat protein</fullName>
    </recommendedName>
</protein>
<proteinExistence type="predicted"/>
<evidence type="ECO:0000313" key="2">
    <source>
        <dbReference type="Proteomes" id="UP001528850"/>
    </source>
</evidence>
<dbReference type="Gene3D" id="2.180.10.10">
    <property type="entry name" value="RHS repeat-associated core"/>
    <property type="match status" value="1"/>
</dbReference>
<accession>A0ABT6BH34</accession>
<dbReference type="NCBIfam" id="TIGR01643">
    <property type="entry name" value="YD_repeat_2x"/>
    <property type="match status" value="4"/>
</dbReference>
<dbReference type="InterPro" id="IPR050708">
    <property type="entry name" value="T6SS_VgrG/RHS"/>
</dbReference>